<proteinExistence type="predicted"/>
<dbReference type="AlphaFoldDB" id="A0AAJ0FNE2"/>
<name>A0AAJ0FNE2_9HYPO</name>
<gene>
    <name evidence="1" type="ORF">QQS21_011428</name>
</gene>
<dbReference type="EMBL" id="JASWJB010000386">
    <property type="protein sequence ID" value="KAK2590891.1"/>
    <property type="molecule type" value="Genomic_DNA"/>
</dbReference>
<evidence type="ECO:0000313" key="1">
    <source>
        <dbReference type="EMBL" id="KAK2590891.1"/>
    </source>
</evidence>
<keyword evidence="2" id="KW-1185">Reference proteome</keyword>
<comment type="caution">
    <text evidence="1">The sequence shown here is derived from an EMBL/GenBank/DDBJ whole genome shotgun (WGS) entry which is preliminary data.</text>
</comment>
<accession>A0AAJ0FNE2</accession>
<feature type="non-terminal residue" evidence="1">
    <location>
        <position position="195"/>
    </location>
</feature>
<evidence type="ECO:0000313" key="2">
    <source>
        <dbReference type="Proteomes" id="UP001251528"/>
    </source>
</evidence>
<protein>
    <submittedName>
        <fullName evidence="1">Uncharacterized protein</fullName>
    </submittedName>
</protein>
<organism evidence="1 2">
    <name type="scientific">Conoideocrella luteorostrata</name>
    <dbReference type="NCBI Taxonomy" id="1105319"/>
    <lineage>
        <taxon>Eukaryota</taxon>
        <taxon>Fungi</taxon>
        <taxon>Dikarya</taxon>
        <taxon>Ascomycota</taxon>
        <taxon>Pezizomycotina</taxon>
        <taxon>Sordariomycetes</taxon>
        <taxon>Hypocreomycetidae</taxon>
        <taxon>Hypocreales</taxon>
        <taxon>Clavicipitaceae</taxon>
        <taxon>Conoideocrella</taxon>
    </lineage>
</organism>
<sequence>MAVNQARYSDGLPTLKTLLLRQQSLQRTLFPQPSERPLWTIEISATTLGTLPRPGGMMEESSRPEFSVHISQEQATTQATGSELEPLPIESNIDVALLSDKLDLLTADPILVQREYTVGKNGDIGSKLGCNLEWLTREDAEAAMYNKIVYIIDAESLDDGVPIPVSNLRGSMYRHGQELAQIGNQELKLEADHKI</sequence>
<reference evidence="1" key="1">
    <citation type="submission" date="2023-06" db="EMBL/GenBank/DDBJ databases">
        <title>Conoideocrella luteorostrata (Hypocreales: Clavicipitaceae), a potential biocontrol fungus for elongate hemlock scale in United States Christmas tree production areas.</title>
        <authorList>
            <person name="Barrett H."/>
            <person name="Lovett B."/>
            <person name="Macias A.M."/>
            <person name="Stajich J.E."/>
            <person name="Kasson M.T."/>
        </authorList>
    </citation>
    <scope>NUCLEOTIDE SEQUENCE</scope>
    <source>
        <strain evidence="1">ARSEF 14590</strain>
    </source>
</reference>
<dbReference type="Proteomes" id="UP001251528">
    <property type="component" value="Unassembled WGS sequence"/>
</dbReference>